<sequence>MLGTQQRTGKEDPALAFRSTLSVICGKVEDGACPPPPILTRGGQERITYLKAETEGSTEDWTQKARRCATTRLLRPLPNPPDGLLFDMDKEESGDGRVHWTPVISCQLPSDVTSDMAGPKEDLLQPLGCGQDPPPALGPSSLMFPAAHDQSGCGKFKSFNSTTHWVPDLGLGFSGRKGTDIVRDSWRTDFSEEGRGPTGSCPLHHLMTVTVPLCSKACTAALDFVFSLFPYIFHHADPPDDELMGSVIGKPSSRSP</sequence>
<keyword evidence="2" id="KW-1185">Reference proteome</keyword>
<protein>
    <submittedName>
        <fullName evidence="1">Uncharacterized protein</fullName>
    </submittedName>
</protein>
<evidence type="ECO:0000313" key="2">
    <source>
        <dbReference type="Proteomes" id="UP001057279"/>
    </source>
</evidence>
<gene>
    <name evidence="1" type="ORF">MJG53_013764</name>
</gene>
<dbReference type="Proteomes" id="UP001057279">
    <property type="component" value="Linkage Group LG16"/>
</dbReference>
<reference evidence="1" key="1">
    <citation type="submission" date="2022-03" db="EMBL/GenBank/DDBJ databases">
        <title>Genomic analyses of argali, domestic sheep and their hybrids provide insights into chromosomal evolution, heterosis and genetic basis of agronomic traits.</title>
        <authorList>
            <person name="Li M."/>
        </authorList>
    </citation>
    <scope>NUCLEOTIDE SEQUENCE</scope>
    <source>
        <strain evidence="1">F1 hybrid</strain>
    </source>
</reference>
<comment type="caution">
    <text evidence="1">The sequence shown here is derived from an EMBL/GenBank/DDBJ whole genome shotgun (WGS) entry which is preliminary data.</text>
</comment>
<dbReference type="EMBL" id="CM043041">
    <property type="protein sequence ID" value="KAI4571658.1"/>
    <property type="molecule type" value="Genomic_DNA"/>
</dbReference>
<evidence type="ECO:0000313" key="1">
    <source>
        <dbReference type="EMBL" id="KAI4571658.1"/>
    </source>
</evidence>
<organism evidence="1 2">
    <name type="scientific">Ovis ammon polii x Ovis aries</name>
    <dbReference type="NCBI Taxonomy" id="2918886"/>
    <lineage>
        <taxon>Eukaryota</taxon>
        <taxon>Metazoa</taxon>
        <taxon>Chordata</taxon>
        <taxon>Craniata</taxon>
        <taxon>Vertebrata</taxon>
        <taxon>Euteleostomi</taxon>
        <taxon>Mammalia</taxon>
        <taxon>Eutheria</taxon>
        <taxon>Laurasiatheria</taxon>
        <taxon>Artiodactyla</taxon>
        <taxon>Ruminantia</taxon>
        <taxon>Pecora</taxon>
        <taxon>Bovidae</taxon>
        <taxon>Caprinae</taxon>
        <taxon>Ovis</taxon>
    </lineage>
</organism>
<accession>A0ACB9UJT3</accession>
<name>A0ACB9UJT3_9CETA</name>
<proteinExistence type="predicted"/>